<accession>A0AC34F229</accession>
<sequence length="195" mass="22331">MAFQSTSNQINQINQASEFRTLSWPKLTYPRRPIVSSVGKHISKFNEAEKKNEQELRTNPFSKTYEIPKFDKNAPDYARPSPGSKTEARAKKAGVYMTREIVFLCDLISQYADGEPPNQTIKFGPLFYAYSLYSSQLVGMLVRARKYGLVDFQGEMLYQGQDDDKIIRLLKPIEEIHRIVRFSGDPVHCVTIANN</sequence>
<evidence type="ECO:0000313" key="2">
    <source>
        <dbReference type="WBParaSite" id="ES5_v2.g10830.t1"/>
    </source>
</evidence>
<evidence type="ECO:0000313" key="1">
    <source>
        <dbReference type="Proteomes" id="UP000887579"/>
    </source>
</evidence>
<dbReference type="WBParaSite" id="ES5_v2.g10830.t1">
    <property type="protein sequence ID" value="ES5_v2.g10830.t1"/>
    <property type="gene ID" value="ES5_v2.g10830"/>
</dbReference>
<name>A0AC34F229_9BILA</name>
<dbReference type="Proteomes" id="UP000887579">
    <property type="component" value="Unplaced"/>
</dbReference>
<proteinExistence type="predicted"/>
<protein>
    <submittedName>
        <fullName evidence="2">Costars domain-containing protein</fullName>
    </submittedName>
</protein>
<reference evidence="2" key="1">
    <citation type="submission" date="2022-11" db="UniProtKB">
        <authorList>
            <consortium name="WormBaseParasite"/>
        </authorList>
    </citation>
    <scope>IDENTIFICATION</scope>
</reference>
<organism evidence="1 2">
    <name type="scientific">Panagrolaimus sp. ES5</name>
    <dbReference type="NCBI Taxonomy" id="591445"/>
    <lineage>
        <taxon>Eukaryota</taxon>
        <taxon>Metazoa</taxon>
        <taxon>Ecdysozoa</taxon>
        <taxon>Nematoda</taxon>
        <taxon>Chromadorea</taxon>
        <taxon>Rhabditida</taxon>
        <taxon>Tylenchina</taxon>
        <taxon>Panagrolaimomorpha</taxon>
        <taxon>Panagrolaimoidea</taxon>
        <taxon>Panagrolaimidae</taxon>
        <taxon>Panagrolaimus</taxon>
    </lineage>
</organism>